<evidence type="ECO:0000259" key="5">
    <source>
        <dbReference type="PROSITE" id="PS51294"/>
    </source>
</evidence>
<keyword evidence="7" id="KW-1185">Reference proteome</keyword>
<dbReference type="PROSITE" id="PS51294">
    <property type="entry name" value="HTH_MYB"/>
    <property type="match status" value="2"/>
</dbReference>
<comment type="subcellular location">
    <subcellularLocation>
        <location evidence="1">Nucleus</location>
    </subcellularLocation>
</comment>
<dbReference type="EMBL" id="JBBPBN010000002">
    <property type="protein sequence ID" value="KAK9044822.1"/>
    <property type="molecule type" value="Genomic_DNA"/>
</dbReference>
<organism evidence="6 7">
    <name type="scientific">Hibiscus sabdariffa</name>
    <name type="common">roselle</name>
    <dbReference type="NCBI Taxonomy" id="183260"/>
    <lineage>
        <taxon>Eukaryota</taxon>
        <taxon>Viridiplantae</taxon>
        <taxon>Streptophyta</taxon>
        <taxon>Embryophyta</taxon>
        <taxon>Tracheophyta</taxon>
        <taxon>Spermatophyta</taxon>
        <taxon>Magnoliopsida</taxon>
        <taxon>eudicotyledons</taxon>
        <taxon>Gunneridae</taxon>
        <taxon>Pentapetalae</taxon>
        <taxon>rosids</taxon>
        <taxon>malvids</taxon>
        <taxon>Malvales</taxon>
        <taxon>Malvaceae</taxon>
        <taxon>Malvoideae</taxon>
        <taxon>Hibiscus</taxon>
    </lineage>
</organism>
<evidence type="ECO:0000256" key="2">
    <source>
        <dbReference type="ARBA" id="ARBA00023125"/>
    </source>
</evidence>
<accession>A0ABR2U5B3</accession>
<dbReference type="SUPFAM" id="SSF46689">
    <property type="entry name" value="Homeodomain-like"/>
    <property type="match status" value="1"/>
</dbReference>
<dbReference type="InterPro" id="IPR017930">
    <property type="entry name" value="Myb_dom"/>
</dbReference>
<evidence type="ECO:0000256" key="1">
    <source>
        <dbReference type="ARBA" id="ARBA00004123"/>
    </source>
</evidence>
<dbReference type="InterPro" id="IPR009057">
    <property type="entry name" value="Homeodomain-like_sf"/>
</dbReference>
<proteinExistence type="predicted"/>
<feature type="domain" description="HTH myb-type" evidence="5">
    <location>
        <begin position="9"/>
        <end position="61"/>
    </location>
</feature>
<keyword evidence="3" id="KW-0539">Nucleus</keyword>
<protein>
    <submittedName>
        <fullName evidence="6">Uncharacterized protein</fullName>
    </submittedName>
</protein>
<evidence type="ECO:0000256" key="3">
    <source>
        <dbReference type="ARBA" id="ARBA00023242"/>
    </source>
</evidence>
<dbReference type="PANTHER" id="PTHR10641">
    <property type="entry name" value="MYB FAMILY TRANSCRIPTION FACTOR"/>
    <property type="match status" value="1"/>
</dbReference>
<feature type="domain" description="Myb-like" evidence="4">
    <location>
        <begin position="9"/>
        <end position="61"/>
    </location>
</feature>
<dbReference type="Gene3D" id="1.10.10.60">
    <property type="entry name" value="Homeodomain-like"/>
    <property type="match status" value="2"/>
</dbReference>
<evidence type="ECO:0000313" key="7">
    <source>
        <dbReference type="Proteomes" id="UP001396334"/>
    </source>
</evidence>
<feature type="domain" description="HTH myb-type" evidence="5">
    <location>
        <begin position="62"/>
        <end position="116"/>
    </location>
</feature>
<feature type="domain" description="Myb-like" evidence="4">
    <location>
        <begin position="62"/>
        <end position="112"/>
    </location>
</feature>
<dbReference type="Pfam" id="PF00249">
    <property type="entry name" value="Myb_DNA-binding"/>
    <property type="match status" value="2"/>
</dbReference>
<dbReference type="CDD" id="cd00167">
    <property type="entry name" value="SANT"/>
    <property type="match status" value="2"/>
</dbReference>
<evidence type="ECO:0000313" key="6">
    <source>
        <dbReference type="EMBL" id="KAK9044822.1"/>
    </source>
</evidence>
<keyword evidence="2" id="KW-0238">DNA-binding</keyword>
<reference evidence="6 7" key="1">
    <citation type="journal article" date="2024" name="G3 (Bethesda)">
        <title>Genome assembly of Hibiscus sabdariffa L. provides insights into metabolisms of medicinal natural products.</title>
        <authorList>
            <person name="Kim T."/>
        </authorList>
    </citation>
    <scope>NUCLEOTIDE SEQUENCE [LARGE SCALE GENOMIC DNA]</scope>
    <source>
        <strain evidence="6">TK-2024</strain>
        <tissue evidence="6">Old leaves</tissue>
    </source>
</reference>
<gene>
    <name evidence="6" type="ORF">V6N11_058713</name>
</gene>
<comment type="caution">
    <text evidence="6">The sequence shown here is derived from an EMBL/GenBank/DDBJ whole genome shotgun (WGS) entry which is preliminary data.</text>
</comment>
<dbReference type="PROSITE" id="PS50090">
    <property type="entry name" value="MYB_LIKE"/>
    <property type="match status" value="2"/>
</dbReference>
<name>A0ABR2U5B3_9ROSI</name>
<dbReference type="Proteomes" id="UP001396334">
    <property type="component" value="Unassembled WGS sequence"/>
</dbReference>
<dbReference type="PANTHER" id="PTHR10641:SF1352">
    <property type="entry name" value="TRANSCRIPTION FACTOR MYB34-LIKE"/>
    <property type="match status" value="1"/>
</dbReference>
<dbReference type="InterPro" id="IPR001005">
    <property type="entry name" value="SANT/Myb"/>
</dbReference>
<evidence type="ECO:0000259" key="4">
    <source>
        <dbReference type="PROSITE" id="PS50090"/>
    </source>
</evidence>
<dbReference type="SMART" id="SM00717">
    <property type="entry name" value="SANT"/>
    <property type="match status" value="2"/>
</dbReference>
<sequence>MGKTPNCTSDELKKGAWTPEEDQKLFSYIQKHGEGGWRFLPQKAGLQRCGKSCRLRWANYLRPGIKRGDFTAEEDQTIIKLHAELGNRWATIARHLPRRTDHEVKNYWHAHLKKRLVNSDVYPAADDSSSSGGNSNITTFGTADPLTETECAKPQQSEPTTQHSGSGSATALLLNKLATRVNQCIGPPRASQTLQQLMAFNVNGNSENSDILCHPSSSCTVPVPESSALWAESGNAIDEDVSNDIMASEFASLSCVDELNDWQNNSTESGKIQVDNYGGLWDDDMIDYDDEHMNFGTVGSPLEFYNSKLFTSTDDSMKRGDGE</sequence>
<dbReference type="InterPro" id="IPR015495">
    <property type="entry name" value="Myb_TF_plants"/>
</dbReference>